<dbReference type="InterPro" id="IPR036390">
    <property type="entry name" value="WH_DNA-bd_sf"/>
</dbReference>
<organism evidence="6 7">
    <name type="scientific">Ascidiaceihabitans donghaensis</name>
    <dbReference type="NCBI Taxonomy" id="1510460"/>
    <lineage>
        <taxon>Bacteria</taxon>
        <taxon>Pseudomonadati</taxon>
        <taxon>Pseudomonadota</taxon>
        <taxon>Alphaproteobacteria</taxon>
        <taxon>Rhodobacterales</taxon>
        <taxon>Paracoccaceae</taxon>
        <taxon>Ascidiaceihabitans</taxon>
    </lineage>
</organism>
<keyword evidence="3" id="KW-0238">DNA-binding</keyword>
<keyword evidence="4" id="KW-0804">Transcription</keyword>
<dbReference type="FunFam" id="1.10.10.10:FF:000038">
    <property type="entry name" value="Glycine cleavage system transcriptional activator"/>
    <property type="match status" value="1"/>
</dbReference>
<comment type="similarity">
    <text evidence="1">Belongs to the LysR transcriptional regulatory family.</text>
</comment>
<dbReference type="AlphaFoldDB" id="A0A2R8BA89"/>
<keyword evidence="2" id="KW-0805">Transcription regulation</keyword>
<evidence type="ECO:0000259" key="5">
    <source>
        <dbReference type="PROSITE" id="PS50931"/>
    </source>
</evidence>
<accession>A0A2R8BA89</accession>
<gene>
    <name evidence="6" type="primary">gcvA_3</name>
    <name evidence="6" type="ORF">ASD8599_00722</name>
</gene>
<dbReference type="EMBL" id="OMOR01000001">
    <property type="protein sequence ID" value="SPH19982.1"/>
    <property type="molecule type" value="Genomic_DNA"/>
</dbReference>
<dbReference type="PROSITE" id="PS50931">
    <property type="entry name" value="HTH_LYSR"/>
    <property type="match status" value="1"/>
</dbReference>
<evidence type="ECO:0000256" key="2">
    <source>
        <dbReference type="ARBA" id="ARBA00023015"/>
    </source>
</evidence>
<dbReference type="Gene3D" id="1.10.10.10">
    <property type="entry name" value="Winged helix-like DNA-binding domain superfamily/Winged helix DNA-binding domain"/>
    <property type="match status" value="1"/>
</dbReference>
<dbReference type="Gene3D" id="3.40.190.10">
    <property type="entry name" value="Periplasmic binding protein-like II"/>
    <property type="match status" value="2"/>
</dbReference>
<evidence type="ECO:0000256" key="3">
    <source>
        <dbReference type="ARBA" id="ARBA00023125"/>
    </source>
</evidence>
<dbReference type="InterPro" id="IPR000847">
    <property type="entry name" value="LysR_HTH_N"/>
</dbReference>
<dbReference type="GO" id="GO:0006351">
    <property type="term" value="P:DNA-templated transcription"/>
    <property type="evidence" value="ECO:0007669"/>
    <property type="project" value="TreeGrafter"/>
</dbReference>
<proteinExistence type="inferred from homology"/>
<reference evidence="6 7" key="1">
    <citation type="submission" date="2018-03" db="EMBL/GenBank/DDBJ databases">
        <authorList>
            <person name="Keele B.F."/>
        </authorList>
    </citation>
    <scope>NUCLEOTIDE SEQUENCE [LARGE SCALE GENOMIC DNA]</scope>
    <source>
        <strain evidence="6 7">CECT 8599</strain>
    </source>
</reference>
<dbReference type="InterPro" id="IPR036388">
    <property type="entry name" value="WH-like_DNA-bd_sf"/>
</dbReference>
<dbReference type="Pfam" id="PF03466">
    <property type="entry name" value="LysR_substrate"/>
    <property type="match status" value="1"/>
</dbReference>
<dbReference type="GO" id="GO:0043565">
    <property type="term" value="F:sequence-specific DNA binding"/>
    <property type="evidence" value="ECO:0007669"/>
    <property type="project" value="TreeGrafter"/>
</dbReference>
<evidence type="ECO:0000313" key="6">
    <source>
        <dbReference type="EMBL" id="SPH19982.1"/>
    </source>
</evidence>
<sequence length="325" mass="36084">MRGFSKQFNAHSLTQLVLKRHICEMSRNLPPLNALRAFEAAGRHQSFTRAAEELNVNHSAISRHVRGLEHRLGVHLFRDLPRGVELSDEGRAYLGRITAALDIVDDATEDLAETPEGRVTLNSEPLFAQKFIVPRMGAFQVAFPKIELRLEASHDLADVDRYEADLAVRFAHRGTLDLPSDVLSDGRIFPFAAPSLLKGKVWTAKDILAAPRFRDRREDTWQKWAVAAGAPVPASEEGMWRLRANLAVEAALEGQGIYLGSQECVAHEVAAGRLVQCSDVSLISGAFHLVCASQGIRRRAVRQVRAWLLSQTLQFRDTGEDQPNG</sequence>
<dbReference type="Proteomes" id="UP000244880">
    <property type="component" value="Unassembled WGS sequence"/>
</dbReference>
<protein>
    <submittedName>
        <fullName evidence="6">Glycine cleavage system transcriptional activator</fullName>
    </submittedName>
</protein>
<dbReference type="Pfam" id="PF00126">
    <property type="entry name" value="HTH_1"/>
    <property type="match status" value="1"/>
</dbReference>
<dbReference type="PANTHER" id="PTHR30537:SF74">
    <property type="entry name" value="HTH-TYPE TRANSCRIPTIONAL REGULATOR TRPI"/>
    <property type="match status" value="1"/>
</dbReference>
<dbReference type="InterPro" id="IPR058163">
    <property type="entry name" value="LysR-type_TF_proteobact-type"/>
</dbReference>
<dbReference type="PRINTS" id="PR00039">
    <property type="entry name" value="HTHLYSR"/>
</dbReference>
<dbReference type="InterPro" id="IPR005119">
    <property type="entry name" value="LysR_subst-bd"/>
</dbReference>
<evidence type="ECO:0000256" key="4">
    <source>
        <dbReference type="ARBA" id="ARBA00023163"/>
    </source>
</evidence>
<dbReference type="PANTHER" id="PTHR30537">
    <property type="entry name" value="HTH-TYPE TRANSCRIPTIONAL REGULATOR"/>
    <property type="match status" value="1"/>
</dbReference>
<feature type="domain" description="HTH lysR-type" evidence="5">
    <location>
        <begin position="30"/>
        <end position="87"/>
    </location>
</feature>
<evidence type="ECO:0000313" key="7">
    <source>
        <dbReference type="Proteomes" id="UP000244880"/>
    </source>
</evidence>
<evidence type="ECO:0000256" key="1">
    <source>
        <dbReference type="ARBA" id="ARBA00009437"/>
    </source>
</evidence>
<dbReference type="SUPFAM" id="SSF46785">
    <property type="entry name" value="Winged helix' DNA-binding domain"/>
    <property type="match status" value="1"/>
</dbReference>
<dbReference type="SUPFAM" id="SSF53850">
    <property type="entry name" value="Periplasmic binding protein-like II"/>
    <property type="match status" value="1"/>
</dbReference>
<name>A0A2R8BA89_9RHOB</name>
<keyword evidence="7" id="KW-1185">Reference proteome</keyword>
<dbReference type="GO" id="GO:0003700">
    <property type="term" value="F:DNA-binding transcription factor activity"/>
    <property type="evidence" value="ECO:0007669"/>
    <property type="project" value="InterPro"/>
</dbReference>